<evidence type="ECO:0000313" key="18">
    <source>
        <dbReference type="EMBL" id="KAJ8711153.1"/>
    </source>
</evidence>
<dbReference type="InterPro" id="IPR050430">
    <property type="entry name" value="Peptidase_S1"/>
</dbReference>
<sequence length="520" mass="57436">MFSTRVLLLLILVCCAYAHKKDKKAKKHRDHDVGIIGGHKISITDAPFIASVRLNGTVHWCGGSIIHERFILTAAHCIVPNREFKILVGTDKVNEGGKLYDVEKIIMHEKYSNTTSDYDVCLLKLNESLTFGPTVAKMLMTGDLVKVKTGMQLNVTGWGYTDLQARNVPKDLQQVTVPVVSTPLCKLYYSKQRRLTNRMMCAGGRGKDSCMGDSGGPLTWNNVQIGIVSFGAGCGVVPGVYTRIKVVKPWIEETIKQNSNEEKSRKILTSCAYGHNKVKKDKEQEGHNVGVVGGHTISIKQAPFMASLLVNGSVLRCGGSIIHSQFILTNAQCVEKISNIKVRVGTDMFEEGGKLYDVETKVIHARYSHETGDYDVAVLKLNESLTFGPTVSKVLLKGKGNRLKVEVGTMLNVTGWGYADPTIEKYSRHLQQVEVPLLSKSFCKKFIISHGMTERMMCAGNLGTDPCLGDSGGPLTLNNVQIGIITKKAGCGQYPSIFTRVRIVKKWIKRAIKIYEKREN</sequence>
<comment type="similarity">
    <text evidence="2">Belongs to the peptidase S1 family.</text>
</comment>
<evidence type="ECO:0000256" key="9">
    <source>
        <dbReference type="ARBA" id="ARBA00023157"/>
    </source>
</evidence>
<accession>A0AAD8DNP0</accession>
<keyword evidence="7 15" id="KW-0720">Serine protease</keyword>
<dbReference type="InterPro" id="IPR001314">
    <property type="entry name" value="Peptidase_S1A"/>
</dbReference>
<dbReference type="SUPFAM" id="SSF50494">
    <property type="entry name" value="Trypsin-like serine proteases"/>
    <property type="match status" value="2"/>
</dbReference>
<dbReference type="InterPro" id="IPR001254">
    <property type="entry name" value="Trypsin_dom"/>
</dbReference>
<dbReference type="EC" id="3.4.21.4" evidence="12"/>
<dbReference type="FunFam" id="2.40.10.10:FF:000034">
    <property type="entry name" value="Eupolytin"/>
    <property type="match status" value="1"/>
</dbReference>
<dbReference type="InterPro" id="IPR018114">
    <property type="entry name" value="TRYPSIN_HIS"/>
</dbReference>
<dbReference type="GO" id="GO:0090729">
    <property type="term" value="F:toxin activity"/>
    <property type="evidence" value="ECO:0007669"/>
    <property type="project" value="UniProtKB-KW"/>
</dbReference>
<evidence type="ECO:0000256" key="10">
    <source>
        <dbReference type="ARBA" id="ARBA00023240"/>
    </source>
</evidence>
<dbReference type="Pfam" id="PF00089">
    <property type="entry name" value="Trypsin"/>
    <property type="match status" value="2"/>
</dbReference>
<organism evidence="18 19">
    <name type="scientific">Mythimna separata</name>
    <name type="common">Oriental armyworm</name>
    <name type="synonym">Pseudaletia separata</name>
    <dbReference type="NCBI Taxonomy" id="271217"/>
    <lineage>
        <taxon>Eukaryota</taxon>
        <taxon>Metazoa</taxon>
        <taxon>Ecdysozoa</taxon>
        <taxon>Arthropoda</taxon>
        <taxon>Hexapoda</taxon>
        <taxon>Insecta</taxon>
        <taxon>Pterygota</taxon>
        <taxon>Neoptera</taxon>
        <taxon>Endopterygota</taxon>
        <taxon>Lepidoptera</taxon>
        <taxon>Glossata</taxon>
        <taxon>Ditrysia</taxon>
        <taxon>Noctuoidea</taxon>
        <taxon>Noctuidae</taxon>
        <taxon>Noctuinae</taxon>
        <taxon>Hadenini</taxon>
        <taxon>Mythimna</taxon>
    </lineage>
</organism>
<comment type="function">
    <text evidence="13">Fibrinolytic activity; shows preferential cleavage of Arg-Gly bonds in all three fibrinogen chains. Contact with the caterpillars causes severe bleeding, due the anticoagulant effect of the protein.</text>
</comment>
<evidence type="ECO:0000256" key="15">
    <source>
        <dbReference type="RuleBase" id="RU363034"/>
    </source>
</evidence>
<comment type="catalytic activity">
    <reaction evidence="11">
        <text>Preferential cleavage: Arg-|-Xaa, Lys-|-Xaa.</text>
        <dbReference type="EC" id="3.4.21.4"/>
    </reaction>
</comment>
<dbReference type="PANTHER" id="PTHR24276">
    <property type="entry name" value="POLYSERASE-RELATED"/>
    <property type="match status" value="1"/>
</dbReference>
<dbReference type="GO" id="GO:0004252">
    <property type="term" value="F:serine-type endopeptidase activity"/>
    <property type="evidence" value="ECO:0007669"/>
    <property type="project" value="UniProtKB-EC"/>
</dbReference>
<dbReference type="GO" id="GO:0006508">
    <property type="term" value="P:proteolysis"/>
    <property type="evidence" value="ECO:0007669"/>
    <property type="project" value="UniProtKB-KW"/>
</dbReference>
<dbReference type="InterPro" id="IPR043504">
    <property type="entry name" value="Peptidase_S1_PA_chymotrypsin"/>
</dbReference>
<dbReference type="PANTHER" id="PTHR24276:SF97">
    <property type="entry name" value="GH13245P2-RELATED"/>
    <property type="match status" value="1"/>
</dbReference>
<feature type="signal peptide" evidence="16">
    <location>
        <begin position="1"/>
        <end position="18"/>
    </location>
</feature>
<keyword evidence="14" id="KW-1205">Fibrinolytic toxin</keyword>
<evidence type="ECO:0000256" key="13">
    <source>
        <dbReference type="ARBA" id="ARBA00055534"/>
    </source>
</evidence>
<keyword evidence="4 15" id="KW-0645">Protease</keyword>
<evidence type="ECO:0000256" key="3">
    <source>
        <dbReference type="ARBA" id="ARBA00022656"/>
    </source>
</evidence>
<feature type="chain" id="PRO_5042265259" description="trypsin" evidence="16">
    <location>
        <begin position="19"/>
        <end position="520"/>
    </location>
</feature>
<evidence type="ECO:0000313" key="19">
    <source>
        <dbReference type="Proteomes" id="UP001231518"/>
    </source>
</evidence>
<keyword evidence="6 15" id="KW-0378">Hydrolase</keyword>
<reference evidence="18" key="1">
    <citation type="submission" date="2023-03" db="EMBL/GenBank/DDBJ databases">
        <title>Chromosome-level genomes of two armyworms, Mythimna separata and Mythimna loreyi, provide insights into the biosynthesis and reception of sex pheromones.</title>
        <authorList>
            <person name="Zhao H."/>
        </authorList>
    </citation>
    <scope>NUCLEOTIDE SEQUENCE</scope>
    <source>
        <strain evidence="18">BeijingLab</strain>
        <tissue evidence="18">Pupa</tissue>
    </source>
</reference>
<keyword evidence="8" id="KW-0865">Zymogen</keyword>
<dbReference type="InterPro" id="IPR009003">
    <property type="entry name" value="Peptidase_S1_PA"/>
</dbReference>
<name>A0AAD8DNP0_MYTSE</name>
<keyword evidence="19" id="KW-1185">Reference proteome</keyword>
<feature type="domain" description="Peptidase S1" evidence="17">
    <location>
        <begin position="291"/>
        <end position="513"/>
    </location>
</feature>
<dbReference type="EMBL" id="JARGEI010000022">
    <property type="protein sequence ID" value="KAJ8711153.1"/>
    <property type="molecule type" value="Genomic_DNA"/>
</dbReference>
<evidence type="ECO:0000256" key="1">
    <source>
        <dbReference type="ARBA" id="ARBA00004239"/>
    </source>
</evidence>
<dbReference type="AlphaFoldDB" id="A0AAD8DNP0"/>
<keyword evidence="3" id="KW-0800">Toxin</keyword>
<evidence type="ECO:0000256" key="4">
    <source>
        <dbReference type="ARBA" id="ARBA00022670"/>
    </source>
</evidence>
<dbReference type="GO" id="GO:0005576">
    <property type="term" value="C:extracellular region"/>
    <property type="evidence" value="ECO:0007669"/>
    <property type="project" value="UniProtKB-SubCell"/>
</dbReference>
<dbReference type="InterPro" id="IPR033116">
    <property type="entry name" value="TRYPSIN_SER"/>
</dbReference>
<comment type="subcellular location">
    <subcellularLocation>
        <location evidence="1">Secreted</location>
        <location evidence="1">Extracellular space</location>
    </subcellularLocation>
</comment>
<evidence type="ECO:0000256" key="2">
    <source>
        <dbReference type="ARBA" id="ARBA00007664"/>
    </source>
</evidence>
<evidence type="ECO:0000256" key="8">
    <source>
        <dbReference type="ARBA" id="ARBA00023145"/>
    </source>
</evidence>
<comment type="caution">
    <text evidence="18">The sequence shown here is derived from an EMBL/GenBank/DDBJ whole genome shotgun (WGS) entry which is preliminary data.</text>
</comment>
<keyword evidence="9" id="KW-1015">Disulfide bond</keyword>
<evidence type="ECO:0000256" key="7">
    <source>
        <dbReference type="ARBA" id="ARBA00022825"/>
    </source>
</evidence>
<evidence type="ECO:0000256" key="16">
    <source>
        <dbReference type="SAM" id="SignalP"/>
    </source>
</evidence>
<evidence type="ECO:0000256" key="12">
    <source>
        <dbReference type="ARBA" id="ARBA00038868"/>
    </source>
</evidence>
<dbReference type="FunFam" id="2.40.10.10:FF:000068">
    <property type="entry name" value="transmembrane protease serine 2"/>
    <property type="match status" value="1"/>
</dbReference>
<dbReference type="Gene3D" id="2.40.10.10">
    <property type="entry name" value="Trypsin-like serine proteases"/>
    <property type="match status" value="2"/>
</dbReference>
<keyword evidence="10" id="KW-1199">Hemostasis impairing toxin</keyword>
<dbReference type="CDD" id="cd00190">
    <property type="entry name" value="Tryp_SPc"/>
    <property type="match status" value="2"/>
</dbReference>
<evidence type="ECO:0000256" key="5">
    <source>
        <dbReference type="ARBA" id="ARBA00022757"/>
    </source>
</evidence>
<dbReference type="SMART" id="SM00020">
    <property type="entry name" value="Tryp_SPc"/>
    <property type="match status" value="2"/>
</dbReference>
<dbReference type="PROSITE" id="PS00135">
    <property type="entry name" value="TRYPSIN_SER"/>
    <property type="match status" value="2"/>
</dbReference>
<evidence type="ECO:0000256" key="14">
    <source>
        <dbReference type="ARBA" id="ARBA00084094"/>
    </source>
</evidence>
<feature type="domain" description="Peptidase S1" evidence="17">
    <location>
        <begin position="35"/>
        <end position="256"/>
    </location>
</feature>
<keyword evidence="5" id="KW-0222">Digestion</keyword>
<dbReference type="Proteomes" id="UP001231518">
    <property type="component" value="Chromosome 21"/>
</dbReference>
<keyword evidence="16" id="KW-0732">Signal</keyword>
<dbReference type="PRINTS" id="PR00722">
    <property type="entry name" value="CHYMOTRYPSIN"/>
</dbReference>
<dbReference type="PROSITE" id="PS00134">
    <property type="entry name" value="TRYPSIN_HIS"/>
    <property type="match status" value="1"/>
</dbReference>
<proteinExistence type="inferred from homology"/>
<evidence type="ECO:0000259" key="17">
    <source>
        <dbReference type="PROSITE" id="PS50240"/>
    </source>
</evidence>
<protein>
    <recommendedName>
        <fullName evidence="12">trypsin</fullName>
        <ecNumber evidence="12">3.4.21.4</ecNumber>
    </recommendedName>
</protein>
<evidence type="ECO:0000256" key="6">
    <source>
        <dbReference type="ARBA" id="ARBA00022801"/>
    </source>
</evidence>
<evidence type="ECO:0000256" key="11">
    <source>
        <dbReference type="ARBA" id="ARBA00036320"/>
    </source>
</evidence>
<dbReference type="PROSITE" id="PS50240">
    <property type="entry name" value="TRYPSIN_DOM"/>
    <property type="match status" value="2"/>
</dbReference>
<dbReference type="GO" id="GO:0007586">
    <property type="term" value="P:digestion"/>
    <property type="evidence" value="ECO:0007669"/>
    <property type="project" value="UniProtKB-KW"/>
</dbReference>
<gene>
    <name evidence="18" type="ORF">PYW07_008395</name>
</gene>